<sequence length="241" mass="26313">MYPVAGHEDEITSVECISVPATIRDIATIRGASSLGDPTDYPTEGSVWADSGHQLYQSTTLSNNHWIVSVKPKAIMKVGDTFTIRVHYTGGGYQDFYLTTAYVLTDWARISTYYSATMTSTVGTRVASEVATFNTSSLEVVFTKPLDEDGNVLDGLHYSIIAGFVTDEASGDETLPVPGVSNDIEYQATAYPASFTEGIDTITVSLHELVTFEAGSYYYITPVAESADGQRNGEEYWFKKL</sequence>
<protein>
    <submittedName>
        <fullName evidence="1">Uncharacterized protein</fullName>
    </submittedName>
</protein>
<organism evidence="1 2">
    <name type="scientific">Candidatus Saganbacteria bacterium CG08_land_8_20_14_0_20_45_16</name>
    <dbReference type="NCBI Taxonomy" id="2014293"/>
    <lineage>
        <taxon>Bacteria</taxon>
        <taxon>Bacillati</taxon>
        <taxon>Saganbacteria</taxon>
    </lineage>
</organism>
<gene>
    <name evidence="1" type="ORF">COT42_05950</name>
</gene>
<reference evidence="1 2" key="1">
    <citation type="submission" date="2017-09" db="EMBL/GenBank/DDBJ databases">
        <title>Depth-based differentiation of microbial function through sediment-hosted aquifers and enrichment of novel symbionts in the deep terrestrial subsurface.</title>
        <authorList>
            <person name="Probst A.J."/>
            <person name="Ladd B."/>
            <person name="Jarett J.K."/>
            <person name="Geller-Mcgrath D.E."/>
            <person name="Sieber C.M."/>
            <person name="Emerson J.B."/>
            <person name="Anantharaman K."/>
            <person name="Thomas B.C."/>
            <person name="Malmstrom R."/>
            <person name="Stieglmeier M."/>
            <person name="Klingl A."/>
            <person name="Woyke T."/>
            <person name="Ryan C.M."/>
            <person name="Banfield J.F."/>
        </authorList>
    </citation>
    <scope>NUCLEOTIDE SEQUENCE [LARGE SCALE GENOMIC DNA]</scope>
    <source>
        <strain evidence="1">CG08_land_8_20_14_0_20_45_16</strain>
    </source>
</reference>
<accession>A0A2H0XYM0</accession>
<dbReference type="Proteomes" id="UP000231343">
    <property type="component" value="Unassembled WGS sequence"/>
</dbReference>
<dbReference type="EMBL" id="PEYM01000094">
    <property type="protein sequence ID" value="PIS29258.1"/>
    <property type="molecule type" value="Genomic_DNA"/>
</dbReference>
<proteinExistence type="predicted"/>
<name>A0A2H0XYM0_UNCSA</name>
<comment type="caution">
    <text evidence="1">The sequence shown here is derived from an EMBL/GenBank/DDBJ whole genome shotgun (WGS) entry which is preliminary data.</text>
</comment>
<evidence type="ECO:0000313" key="2">
    <source>
        <dbReference type="Proteomes" id="UP000231343"/>
    </source>
</evidence>
<dbReference type="AlphaFoldDB" id="A0A2H0XYM0"/>
<evidence type="ECO:0000313" key="1">
    <source>
        <dbReference type="EMBL" id="PIS29258.1"/>
    </source>
</evidence>